<reference evidence="4 5" key="1">
    <citation type="submission" date="2018-06" db="EMBL/GenBank/DDBJ databases">
        <authorList>
            <consortium name="Pathogen Informatics"/>
            <person name="Doyle S."/>
        </authorList>
    </citation>
    <scope>NUCLEOTIDE SEQUENCE [LARGE SCALE GENOMIC DNA]</scope>
    <source>
        <strain evidence="4 5">NCTC13315</strain>
    </source>
</reference>
<evidence type="ECO:0000256" key="2">
    <source>
        <dbReference type="SAM" id="SignalP"/>
    </source>
</evidence>
<keyword evidence="2" id="KW-0732">Signal</keyword>
<evidence type="ECO:0000256" key="1">
    <source>
        <dbReference type="ARBA" id="ARBA00006865"/>
    </source>
</evidence>
<protein>
    <submittedName>
        <fullName evidence="4">Beta-glucanase</fullName>
        <ecNumber evidence="4">3.2.1.73</ecNumber>
    </submittedName>
</protein>
<comment type="similarity">
    <text evidence="1">Belongs to the glycosyl hydrolase 16 family.</text>
</comment>
<dbReference type="Pfam" id="PF26113">
    <property type="entry name" value="GH16_XgeA"/>
    <property type="match status" value="1"/>
</dbReference>
<dbReference type="InterPro" id="IPR036116">
    <property type="entry name" value="FN3_sf"/>
</dbReference>
<dbReference type="Proteomes" id="UP000254968">
    <property type="component" value="Unassembled WGS sequence"/>
</dbReference>
<feature type="domain" description="GH16" evidence="3">
    <location>
        <begin position="100"/>
        <end position="327"/>
    </location>
</feature>
<sequence>MKKLFAHVAFLLAVQPAYTMPCSFDETKQCSLVRNILTDQNEEGLNYYAPTNYDHRKSGEINVYDATFVSRYCDEVNAPGQLQLMATKVNNNYWKAGEIMTRRNLTSPPYNAPVDSAVWDTSTLTHGYLEVVAKLPRCETSDDGLCETRTNPVSYHSGLWPAIWLLPANDTQWPTNGEIDIMEAYPKNTSFDVSTAALHFNGKDPSCNGGDCRGPGYRLVSYKDTAKLYSRFHKWGFEWAKDSQSTKNGYIITGYFDNKKIWGPLKTDSLPADGANALSRGFNAQEGGYYLIVNLAIGGPYAGPPNPHMKTASMFVQSIKSYKVVAPTVCKPPVNISSSYSKDKKSITLKWQKPEGSLPITNYQVRNWQEQPLWEGKELTWTETTLPGKSGRYTYYLNARCGDELSELVKYAVIIP</sequence>
<dbReference type="AlphaFoldDB" id="A0A378HZ67"/>
<dbReference type="PANTHER" id="PTHR10963:SF55">
    <property type="entry name" value="GLYCOSIDE HYDROLASE FAMILY 16 PROTEIN"/>
    <property type="match status" value="1"/>
</dbReference>
<dbReference type="CDD" id="cd08023">
    <property type="entry name" value="GH16_laminarinase_like"/>
    <property type="match status" value="1"/>
</dbReference>
<keyword evidence="5" id="KW-1185">Reference proteome</keyword>
<dbReference type="GO" id="GO:0042972">
    <property type="term" value="F:licheninase activity"/>
    <property type="evidence" value="ECO:0007669"/>
    <property type="project" value="UniProtKB-EC"/>
</dbReference>
<dbReference type="RefSeq" id="WP_115301462.1">
    <property type="nucleotide sequence ID" value="NZ_CAAAHO010000003.1"/>
</dbReference>
<gene>
    <name evidence="4" type="primary">bglA</name>
    <name evidence="4" type="ORF">NCTC13315_00171</name>
</gene>
<accession>A0A378HZ67</accession>
<dbReference type="SUPFAM" id="SSF49265">
    <property type="entry name" value="Fibronectin type III"/>
    <property type="match status" value="1"/>
</dbReference>
<dbReference type="PANTHER" id="PTHR10963">
    <property type="entry name" value="GLYCOSYL HYDROLASE-RELATED"/>
    <property type="match status" value="1"/>
</dbReference>
<keyword evidence="4" id="KW-0326">Glycosidase</keyword>
<evidence type="ECO:0000313" key="5">
    <source>
        <dbReference type="Proteomes" id="UP000254968"/>
    </source>
</evidence>
<dbReference type="OrthoDB" id="9809583at2"/>
<dbReference type="InterPro" id="IPR050546">
    <property type="entry name" value="Glycosyl_Hydrlase_16"/>
</dbReference>
<dbReference type="EC" id="3.2.1.73" evidence="4"/>
<feature type="signal peptide" evidence="2">
    <location>
        <begin position="1"/>
        <end position="19"/>
    </location>
</feature>
<dbReference type="GO" id="GO:0005975">
    <property type="term" value="P:carbohydrate metabolic process"/>
    <property type="evidence" value="ECO:0007669"/>
    <property type="project" value="InterPro"/>
</dbReference>
<keyword evidence="4" id="KW-0378">Hydrolase</keyword>
<organism evidence="4 5">
    <name type="scientific">Legionella beliardensis</name>
    <dbReference type="NCBI Taxonomy" id="91822"/>
    <lineage>
        <taxon>Bacteria</taxon>
        <taxon>Pseudomonadati</taxon>
        <taxon>Pseudomonadota</taxon>
        <taxon>Gammaproteobacteria</taxon>
        <taxon>Legionellales</taxon>
        <taxon>Legionellaceae</taxon>
        <taxon>Legionella</taxon>
    </lineage>
</organism>
<dbReference type="PROSITE" id="PS51762">
    <property type="entry name" value="GH16_2"/>
    <property type="match status" value="1"/>
</dbReference>
<evidence type="ECO:0000259" key="3">
    <source>
        <dbReference type="PROSITE" id="PS51762"/>
    </source>
</evidence>
<name>A0A378HZ67_9GAMM</name>
<dbReference type="SUPFAM" id="SSF49899">
    <property type="entry name" value="Concanavalin A-like lectins/glucanases"/>
    <property type="match status" value="1"/>
</dbReference>
<feature type="chain" id="PRO_5017028407" evidence="2">
    <location>
        <begin position="20"/>
        <end position="416"/>
    </location>
</feature>
<dbReference type="InterPro" id="IPR013320">
    <property type="entry name" value="ConA-like_dom_sf"/>
</dbReference>
<evidence type="ECO:0000313" key="4">
    <source>
        <dbReference type="EMBL" id="STX27665.1"/>
    </source>
</evidence>
<dbReference type="Gene3D" id="2.60.120.200">
    <property type="match status" value="1"/>
</dbReference>
<dbReference type="InterPro" id="IPR013783">
    <property type="entry name" value="Ig-like_fold"/>
</dbReference>
<dbReference type="EMBL" id="UGNV01000001">
    <property type="protein sequence ID" value="STX27665.1"/>
    <property type="molecule type" value="Genomic_DNA"/>
</dbReference>
<dbReference type="InterPro" id="IPR000757">
    <property type="entry name" value="Beta-glucanase-like"/>
</dbReference>
<proteinExistence type="inferred from homology"/>
<dbReference type="Gene3D" id="2.60.40.10">
    <property type="entry name" value="Immunoglobulins"/>
    <property type="match status" value="1"/>
</dbReference>